<dbReference type="Pfam" id="PF01161">
    <property type="entry name" value="PBP"/>
    <property type="match status" value="1"/>
</dbReference>
<dbReference type="AlphaFoldDB" id="A0A317PRW2"/>
<organism evidence="2 3">
    <name type="scientific">Hoeflea marina</name>
    <dbReference type="NCBI Taxonomy" id="274592"/>
    <lineage>
        <taxon>Bacteria</taxon>
        <taxon>Pseudomonadati</taxon>
        <taxon>Pseudomonadota</taxon>
        <taxon>Alphaproteobacteria</taxon>
        <taxon>Hyphomicrobiales</taxon>
        <taxon>Rhizobiaceae</taxon>
        <taxon>Hoeflea</taxon>
    </lineage>
</organism>
<dbReference type="SUPFAM" id="SSF49777">
    <property type="entry name" value="PEBP-like"/>
    <property type="match status" value="1"/>
</dbReference>
<protein>
    <recommendedName>
        <fullName evidence="4">Phospholipid-binding protein</fullName>
    </recommendedName>
</protein>
<dbReference type="InterPro" id="IPR008914">
    <property type="entry name" value="PEBP"/>
</dbReference>
<gene>
    <name evidence="2" type="ORF">DFR52_101905</name>
</gene>
<reference evidence="2 3" key="1">
    <citation type="submission" date="2018-05" db="EMBL/GenBank/DDBJ databases">
        <title>Genomic Encyclopedia of Type Strains, Phase IV (KMG-IV): sequencing the most valuable type-strain genomes for metagenomic binning, comparative biology and taxonomic classification.</title>
        <authorList>
            <person name="Goeker M."/>
        </authorList>
    </citation>
    <scope>NUCLEOTIDE SEQUENCE [LARGE SCALE GENOMIC DNA]</scope>
    <source>
        <strain evidence="2 3">DSM 16791</strain>
    </source>
</reference>
<keyword evidence="3" id="KW-1185">Reference proteome</keyword>
<proteinExistence type="predicted"/>
<evidence type="ECO:0008006" key="4">
    <source>
        <dbReference type="Google" id="ProtNLM"/>
    </source>
</evidence>
<sequence length="124" mass="13602">MPMRAVLIALSLVLVPATASAMSMSFSWGPTKKCLDTKSPPIVLSDVPSGTKTLKFKMVDLNYLSFNHGGGTVRYSGRNELPYGAFRYKGPCPPSMHYYQMTVDAFDANGKKLATAKARQSYQK</sequence>
<evidence type="ECO:0000313" key="2">
    <source>
        <dbReference type="EMBL" id="PWW04213.1"/>
    </source>
</evidence>
<feature type="signal peptide" evidence="1">
    <location>
        <begin position="1"/>
        <end position="21"/>
    </location>
</feature>
<feature type="chain" id="PRO_5016369963" description="Phospholipid-binding protein" evidence="1">
    <location>
        <begin position="22"/>
        <end position="124"/>
    </location>
</feature>
<name>A0A317PRW2_9HYPH</name>
<dbReference type="Proteomes" id="UP000246352">
    <property type="component" value="Unassembled WGS sequence"/>
</dbReference>
<comment type="caution">
    <text evidence="2">The sequence shown here is derived from an EMBL/GenBank/DDBJ whole genome shotgun (WGS) entry which is preliminary data.</text>
</comment>
<accession>A0A317PRW2</accession>
<dbReference type="RefSeq" id="WP_245415185.1">
    <property type="nucleotide sequence ID" value="NZ_QGTR01000001.1"/>
</dbReference>
<keyword evidence="1" id="KW-0732">Signal</keyword>
<evidence type="ECO:0000313" key="3">
    <source>
        <dbReference type="Proteomes" id="UP000246352"/>
    </source>
</evidence>
<evidence type="ECO:0000256" key="1">
    <source>
        <dbReference type="SAM" id="SignalP"/>
    </source>
</evidence>
<dbReference type="EMBL" id="QGTR01000001">
    <property type="protein sequence ID" value="PWW04213.1"/>
    <property type="molecule type" value="Genomic_DNA"/>
</dbReference>
<dbReference type="InterPro" id="IPR036610">
    <property type="entry name" value="PEBP-like_sf"/>
</dbReference>